<sequence>METEKDTVMLYVTLKENGFKPVVLGGLGAPVKWLGVVLVASSLAACGGGDGGDPAPGGDAGANATGLTVRSLDPVTLDSEETAVLMAPGSLFYQTVGMTQGVLATFDPLAGYEQAGVDTSCDIRGQIRVVGSDLEDVSSPYTGALFNTVTTDDQDCLAGDTEGGPMNLQVHTDGVRTIGRPQTGVGAVGDENTFIAFEQSGASPSDPYGVVMSMDGERLFGWARLWTGHVTLERGAGEYSSMGDGGGMSQLYQLSQVATGEGVEAMRYNLQIGRPDVLMDYGYQVAEGDEPYNARSETYVGTYGWEWDTFGGQPAPATCPGGRVDVSADLYVQALPEGQDGILVTSDEVMLGTVVMKDASGNTAVVSYDGTADVVTVALNGELGKSFSYEDINNLFIERCVVAQ</sequence>
<proteinExistence type="predicted"/>
<name>A0A1I4Q409_9GAMM</name>
<protein>
    <submittedName>
        <fullName evidence="1">Uncharacterized protein</fullName>
    </submittedName>
</protein>
<accession>A0A1I4Q409</accession>
<dbReference type="OrthoDB" id="7056469at2"/>
<dbReference type="AlphaFoldDB" id="A0A1I4Q409"/>
<reference evidence="2" key="1">
    <citation type="submission" date="2016-10" db="EMBL/GenBank/DDBJ databases">
        <authorList>
            <person name="Varghese N."/>
            <person name="Submissions S."/>
        </authorList>
    </citation>
    <scope>NUCLEOTIDE SEQUENCE [LARGE SCALE GENOMIC DNA]</scope>
    <source>
        <strain evidence="2">CGMCC 1.7061</strain>
    </source>
</reference>
<organism evidence="1 2">
    <name type="scientific">Marinobacter zhejiangensis</name>
    <dbReference type="NCBI Taxonomy" id="488535"/>
    <lineage>
        <taxon>Bacteria</taxon>
        <taxon>Pseudomonadati</taxon>
        <taxon>Pseudomonadota</taxon>
        <taxon>Gammaproteobacteria</taxon>
        <taxon>Pseudomonadales</taxon>
        <taxon>Marinobacteraceae</taxon>
        <taxon>Marinobacter</taxon>
    </lineage>
</organism>
<evidence type="ECO:0000313" key="1">
    <source>
        <dbReference type="EMBL" id="SFM34764.1"/>
    </source>
</evidence>
<dbReference type="STRING" id="488535.SAMN04487963_2165"/>
<keyword evidence="2" id="KW-1185">Reference proteome</keyword>
<dbReference type="Proteomes" id="UP000198519">
    <property type="component" value="Unassembled WGS sequence"/>
</dbReference>
<evidence type="ECO:0000313" key="2">
    <source>
        <dbReference type="Proteomes" id="UP000198519"/>
    </source>
</evidence>
<dbReference type="RefSeq" id="WP_139214360.1">
    <property type="nucleotide sequence ID" value="NZ_FOUE01000003.1"/>
</dbReference>
<dbReference type="EMBL" id="FOUE01000003">
    <property type="protein sequence ID" value="SFM34764.1"/>
    <property type="molecule type" value="Genomic_DNA"/>
</dbReference>
<gene>
    <name evidence="1" type="ORF">SAMN04487963_2165</name>
</gene>